<proteinExistence type="predicted"/>
<evidence type="ECO:0000313" key="3">
    <source>
        <dbReference type="Proteomes" id="UP000799438"/>
    </source>
</evidence>
<sequence length="216" mass="24713">MSPEPITPGSIPRSAQGDDPMDVDTYPPKPKAAERKIPYRRSYEDSVMKVVLNPPVSDGIEVKEPLPAYLASRPEITADQLPLALDDSRRKFKSEIPGIRLTHHKGLYEGGPEPASDEDDKFAQDLIRKHGVKTKEDLERAVTQEMEAAKEELRQRMQRRKEAIDVNEAVEKELNTLKMDREFELNAQKRIIEKARAKKEERKAKRTRTGPMHEVH</sequence>
<accession>A0A6A6AWN4</accession>
<dbReference type="GeneID" id="54298906"/>
<dbReference type="AlphaFoldDB" id="A0A6A6AWN4"/>
<name>A0A6A6AWN4_9PEZI</name>
<dbReference type="EMBL" id="ML995532">
    <property type="protein sequence ID" value="KAF2136140.1"/>
    <property type="molecule type" value="Genomic_DNA"/>
</dbReference>
<gene>
    <name evidence="2" type="ORF">K452DRAFT_292639</name>
</gene>
<dbReference type="Proteomes" id="UP000799438">
    <property type="component" value="Unassembled WGS sequence"/>
</dbReference>
<evidence type="ECO:0000256" key="1">
    <source>
        <dbReference type="SAM" id="MobiDB-lite"/>
    </source>
</evidence>
<protein>
    <submittedName>
        <fullName evidence="2">Uncharacterized protein</fullName>
    </submittedName>
</protein>
<evidence type="ECO:0000313" key="2">
    <source>
        <dbReference type="EMBL" id="KAF2136140.1"/>
    </source>
</evidence>
<organism evidence="2 3">
    <name type="scientific">Aplosporella prunicola CBS 121167</name>
    <dbReference type="NCBI Taxonomy" id="1176127"/>
    <lineage>
        <taxon>Eukaryota</taxon>
        <taxon>Fungi</taxon>
        <taxon>Dikarya</taxon>
        <taxon>Ascomycota</taxon>
        <taxon>Pezizomycotina</taxon>
        <taxon>Dothideomycetes</taxon>
        <taxon>Dothideomycetes incertae sedis</taxon>
        <taxon>Botryosphaeriales</taxon>
        <taxon>Aplosporellaceae</taxon>
        <taxon>Aplosporella</taxon>
    </lineage>
</organism>
<feature type="region of interest" description="Disordered" evidence="1">
    <location>
        <begin position="194"/>
        <end position="216"/>
    </location>
</feature>
<feature type="region of interest" description="Disordered" evidence="1">
    <location>
        <begin position="1"/>
        <end position="38"/>
    </location>
</feature>
<keyword evidence="3" id="KW-1185">Reference proteome</keyword>
<reference evidence="2" key="1">
    <citation type="journal article" date="2020" name="Stud. Mycol.">
        <title>101 Dothideomycetes genomes: a test case for predicting lifestyles and emergence of pathogens.</title>
        <authorList>
            <person name="Haridas S."/>
            <person name="Albert R."/>
            <person name="Binder M."/>
            <person name="Bloem J."/>
            <person name="Labutti K."/>
            <person name="Salamov A."/>
            <person name="Andreopoulos B."/>
            <person name="Baker S."/>
            <person name="Barry K."/>
            <person name="Bills G."/>
            <person name="Bluhm B."/>
            <person name="Cannon C."/>
            <person name="Castanera R."/>
            <person name="Culley D."/>
            <person name="Daum C."/>
            <person name="Ezra D."/>
            <person name="Gonzalez J."/>
            <person name="Henrissat B."/>
            <person name="Kuo A."/>
            <person name="Liang C."/>
            <person name="Lipzen A."/>
            <person name="Lutzoni F."/>
            <person name="Magnuson J."/>
            <person name="Mondo S."/>
            <person name="Nolan M."/>
            <person name="Ohm R."/>
            <person name="Pangilinan J."/>
            <person name="Park H.-J."/>
            <person name="Ramirez L."/>
            <person name="Alfaro M."/>
            <person name="Sun H."/>
            <person name="Tritt A."/>
            <person name="Yoshinaga Y."/>
            <person name="Zwiers L.-H."/>
            <person name="Turgeon B."/>
            <person name="Goodwin S."/>
            <person name="Spatafora J."/>
            <person name="Crous P."/>
            <person name="Grigoriev I."/>
        </authorList>
    </citation>
    <scope>NUCLEOTIDE SEQUENCE</scope>
    <source>
        <strain evidence="2">CBS 121167</strain>
    </source>
</reference>
<dbReference type="OrthoDB" id="3926908at2759"/>
<dbReference type="RefSeq" id="XP_033391858.1">
    <property type="nucleotide sequence ID" value="XM_033541410.1"/>
</dbReference>
<feature type="compositionally biased region" description="Basic and acidic residues" evidence="1">
    <location>
        <begin position="194"/>
        <end position="203"/>
    </location>
</feature>